<keyword evidence="5" id="KW-1185">Reference proteome</keyword>
<dbReference type="PROSITE" id="PS50977">
    <property type="entry name" value="HTH_TETR_2"/>
    <property type="match status" value="1"/>
</dbReference>
<reference evidence="4" key="1">
    <citation type="submission" date="2023-06" db="EMBL/GenBank/DDBJ databases">
        <title>Genomic of Parafulvivirga corallium.</title>
        <authorList>
            <person name="Wang G."/>
        </authorList>
    </citation>
    <scope>NUCLEOTIDE SEQUENCE</scope>
    <source>
        <strain evidence="4">BMA10</strain>
    </source>
</reference>
<dbReference type="PANTHER" id="PTHR43479">
    <property type="entry name" value="ACREF/ENVCD OPERON REPRESSOR-RELATED"/>
    <property type="match status" value="1"/>
</dbReference>
<sequence length="195" mass="22349">MIIEKKLSRKEQLELAATELFKEKGYAASSMRDLANKLGIEAASLYSHIKSKEEILSNICFRMANEFFEAINKIEIENISASAKLERAIIAHTQVIIKNVSASSVFLHEWRHLNQPKLDEFIAMREDYQNKFISIIEEGIANDEFISIDAKFAVLTILSSLNWIHNWYDPNGKMSPLEIGQQLSRMSINGLKIRF</sequence>
<evidence type="ECO:0000259" key="3">
    <source>
        <dbReference type="PROSITE" id="PS50977"/>
    </source>
</evidence>
<accession>A0ABT8KN40</accession>
<dbReference type="InterPro" id="IPR041490">
    <property type="entry name" value="KstR2_TetR_C"/>
</dbReference>
<protein>
    <submittedName>
        <fullName evidence="4">TetR/AcrR family transcriptional regulator</fullName>
    </submittedName>
</protein>
<organism evidence="4 5">
    <name type="scientific">Splendidivirga corallicola</name>
    <dbReference type="NCBI Taxonomy" id="3051826"/>
    <lineage>
        <taxon>Bacteria</taxon>
        <taxon>Pseudomonadati</taxon>
        <taxon>Bacteroidota</taxon>
        <taxon>Cytophagia</taxon>
        <taxon>Cytophagales</taxon>
        <taxon>Splendidivirgaceae</taxon>
        <taxon>Splendidivirga</taxon>
    </lineage>
</organism>
<gene>
    <name evidence="4" type="ORF">QQ008_07115</name>
</gene>
<proteinExistence type="predicted"/>
<dbReference type="Pfam" id="PF17932">
    <property type="entry name" value="TetR_C_24"/>
    <property type="match status" value="1"/>
</dbReference>
<name>A0ABT8KN40_9BACT</name>
<dbReference type="Proteomes" id="UP001172082">
    <property type="component" value="Unassembled WGS sequence"/>
</dbReference>
<dbReference type="InterPro" id="IPR009057">
    <property type="entry name" value="Homeodomain-like_sf"/>
</dbReference>
<dbReference type="SUPFAM" id="SSF46689">
    <property type="entry name" value="Homeodomain-like"/>
    <property type="match status" value="1"/>
</dbReference>
<dbReference type="PRINTS" id="PR00455">
    <property type="entry name" value="HTHTETR"/>
</dbReference>
<dbReference type="Gene3D" id="1.10.357.10">
    <property type="entry name" value="Tetracycline Repressor, domain 2"/>
    <property type="match status" value="1"/>
</dbReference>
<feature type="domain" description="HTH tetR-type" evidence="3">
    <location>
        <begin position="7"/>
        <end position="67"/>
    </location>
</feature>
<evidence type="ECO:0000313" key="4">
    <source>
        <dbReference type="EMBL" id="MDN5201123.1"/>
    </source>
</evidence>
<dbReference type="InterPro" id="IPR036271">
    <property type="entry name" value="Tet_transcr_reg_TetR-rel_C_sf"/>
</dbReference>
<dbReference type="InterPro" id="IPR001647">
    <property type="entry name" value="HTH_TetR"/>
</dbReference>
<comment type="caution">
    <text evidence="4">The sequence shown here is derived from an EMBL/GenBank/DDBJ whole genome shotgun (WGS) entry which is preliminary data.</text>
</comment>
<evidence type="ECO:0000256" key="1">
    <source>
        <dbReference type="ARBA" id="ARBA00023125"/>
    </source>
</evidence>
<dbReference type="RefSeq" id="WP_346751151.1">
    <property type="nucleotide sequence ID" value="NZ_JAUJEA010000002.1"/>
</dbReference>
<feature type="DNA-binding region" description="H-T-H motif" evidence="2">
    <location>
        <begin position="30"/>
        <end position="49"/>
    </location>
</feature>
<dbReference type="Pfam" id="PF00440">
    <property type="entry name" value="TetR_N"/>
    <property type="match status" value="1"/>
</dbReference>
<dbReference type="EMBL" id="JAUJEA010000002">
    <property type="protein sequence ID" value="MDN5201123.1"/>
    <property type="molecule type" value="Genomic_DNA"/>
</dbReference>
<dbReference type="PANTHER" id="PTHR43479:SF11">
    <property type="entry name" value="ACREF_ENVCD OPERON REPRESSOR-RELATED"/>
    <property type="match status" value="1"/>
</dbReference>
<dbReference type="InterPro" id="IPR050624">
    <property type="entry name" value="HTH-type_Tx_Regulator"/>
</dbReference>
<evidence type="ECO:0000313" key="5">
    <source>
        <dbReference type="Proteomes" id="UP001172082"/>
    </source>
</evidence>
<dbReference type="Gene3D" id="1.10.10.60">
    <property type="entry name" value="Homeodomain-like"/>
    <property type="match status" value="1"/>
</dbReference>
<evidence type="ECO:0000256" key="2">
    <source>
        <dbReference type="PROSITE-ProRule" id="PRU00335"/>
    </source>
</evidence>
<dbReference type="SUPFAM" id="SSF48498">
    <property type="entry name" value="Tetracyclin repressor-like, C-terminal domain"/>
    <property type="match status" value="1"/>
</dbReference>
<keyword evidence="1 2" id="KW-0238">DNA-binding</keyword>